<gene>
    <name evidence="1" type="ORF">A9E74_02141</name>
</gene>
<keyword evidence="2" id="KW-1185">Reference proteome</keyword>
<accession>A0A1E3GPY1</accession>
<protein>
    <submittedName>
        <fullName evidence="1">Uncharacterized protein</fullName>
    </submittedName>
</protein>
<name>A0A1E3GPY1_9GAMM</name>
<proteinExistence type="predicted"/>
<organism evidence="1 2">
    <name type="scientific">Methylophaga muralis</name>
    <dbReference type="NCBI Taxonomy" id="291169"/>
    <lineage>
        <taxon>Bacteria</taxon>
        <taxon>Pseudomonadati</taxon>
        <taxon>Pseudomonadota</taxon>
        <taxon>Gammaproteobacteria</taxon>
        <taxon>Thiotrichales</taxon>
        <taxon>Piscirickettsiaceae</taxon>
        <taxon>Methylophaga</taxon>
    </lineage>
</organism>
<evidence type="ECO:0000313" key="2">
    <source>
        <dbReference type="Proteomes" id="UP000094379"/>
    </source>
</evidence>
<dbReference type="STRING" id="291169.A9E74_02141"/>
<dbReference type="AlphaFoldDB" id="A0A1E3GPY1"/>
<sequence length="39" mass="4117">MTQSLLLTIVLAPLLGSIIAGLFGRKIGRNWSHRAAIAG</sequence>
<reference evidence="1 2" key="1">
    <citation type="submission" date="2016-07" db="EMBL/GenBank/DDBJ databases">
        <title>Draft Genome Sequence of Methylophaga muralis Bur 1.</title>
        <authorList>
            <person name="Vasilenko O.V."/>
            <person name="Doronina N.V."/>
            <person name="Shmareva M.N."/>
            <person name="Tarlachkov S.V."/>
            <person name="Mustakhimov I."/>
            <person name="Trotsenko Y.A."/>
        </authorList>
    </citation>
    <scope>NUCLEOTIDE SEQUENCE [LARGE SCALE GENOMIC DNA]</scope>
    <source>
        <strain evidence="1 2">Bur 1</strain>
    </source>
</reference>
<dbReference type="EMBL" id="MCRI01000027">
    <property type="protein sequence ID" value="ODN66122.1"/>
    <property type="molecule type" value="Genomic_DNA"/>
</dbReference>
<comment type="caution">
    <text evidence="1">The sequence shown here is derived from an EMBL/GenBank/DDBJ whole genome shotgun (WGS) entry which is preliminary data.</text>
</comment>
<dbReference type="PATRIC" id="fig|291169.3.peg.2153"/>
<dbReference type="Proteomes" id="UP000094379">
    <property type="component" value="Unassembled WGS sequence"/>
</dbReference>
<evidence type="ECO:0000313" key="1">
    <source>
        <dbReference type="EMBL" id="ODN66122.1"/>
    </source>
</evidence>